<protein>
    <submittedName>
        <fullName evidence="1">Uncharacterized protein</fullName>
    </submittedName>
</protein>
<organism evidence="1 2">
    <name type="scientific">Trichonephila clavata</name>
    <name type="common">Joro spider</name>
    <name type="synonym">Nephila clavata</name>
    <dbReference type="NCBI Taxonomy" id="2740835"/>
    <lineage>
        <taxon>Eukaryota</taxon>
        <taxon>Metazoa</taxon>
        <taxon>Ecdysozoa</taxon>
        <taxon>Arthropoda</taxon>
        <taxon>Chelicerata</taxon>
        <taxon>Arachnida</taxon>
        <taxon>Araneae</taxon>
        <taxon>Araneomorphae</taxon>
        <taxon>Entelegynae</taxon>
        <taxon>Araneoidea</taxon>
        <taxon>Nephilidae</taxon>
        <taxon>Trichonephila</taxon>
    </lineage>
</organism>
<dbReference type="EMBL" id="BMAO01022322">
    <property type="protein sequence ID" value="GFQ81122.1"/>
    <property type="molecule type" value="Genomic_DNA"/>
</dbReference>
<dbReference type="AlphaFoldDB" id="A0A8X6HTQ4"/>
<dbReference type="Proteomes" id="UP000887116">
    <property type="component" value="Unassembled WGS sequence"/>
</dbReference>
<keyword evidence="2" id="KW-1185">Reference proteome</keyword>
<evidence type="ECO:0000313" key="1">
    <source>
        <dbReference type="EMBL" id="GFQ81122.1"/>
    </source>
</evidence>
<evidence type="ECO:0000313" key="2">
    <source>
        <dbReference type="Proteomes" id="UP000887116"/>
    </source>
</evidence>
<comment type="caution">
    <text evidence="1">The sequence shown here is derived from an EMBL/GenBank/DDBJ whole genome shotgun (WGS) entry which is preliminary data.</text>
</comment>
<sequence>MKILHHRRSSQIDFLPDTGLRFLRYPYARRHFRRFRFHINSASVERVNQLVELWAHIVPKMADYQKRWQFKQSDQFTKDHVMELIIGWFVCRIVEGSHLHTS</sequence>
<name>A0A8X6HTQ4_TRICU</name>
<gene>
    <name evidence="1" type="ORF">TNCT_134011</name>
</gene>
<proteinExistence type="predicted"/>
<reference evidence="1" key="1">
    <citation type="submission" date="2020-07" db="EMBL/GenBank/DDBJ databases">
        <title>Multicomponent nature underlies the extraordinary mechanical properties of spider dragline silk.</title>
        <authorList>
            <person name="Kono N."/>
            <person name="Nakamura H."/>
            <person name="Mori M."/>
            <person name="Yoshida Y."/>
            <person name="Ohtoshi R."/>
            <person name="Malay A.D."/>
            <person name="Moran D.A.P."/>
            <person name="Tomita M."/>
            <person name="Numata K."/>
            <person name="Arakawa K."/>
        </authorList>
    </citation>
    <scope>NUCLEOTIDE SEQUENCE</scope>
</reference>
<accession>A0A8X6HTQ4</accession>